<feature type="compositionally biased region" description="Basic and acidic residues" evidence="1">
    <location>
        <begin position="42"/>
        <end position="51"/>
    </location>
</feature>
<evidence type="ECO:0000256" key="1">
    <source>
        <dbReference type="SAM" id="MobiDB-lite"/>
    </source>
</evidence>
<organism evidence="2 3">
    <name type="scientific">Ectocarpus siliculosus</name>
    <name type="common">Brown alga</name>
    <name type="synonym">Conferva siliculosa</name>
    <dbReference type="NCBI Taxonomy" id="2880"/>
    <lineage>
        <taxon>Eukaryota</taxon>
        <taxon>Sar</taxon>
        <taxon>Stramenopiles</taxon>
        <taxon>Ochrophyta</taxon>
        <taxon>PX clade</taxon>
        <taxon>Phaeophyceae</taxon>
        <taxon>Ectocarpales</taxon>
        <taxon>Ectocarpaceae</taxon>
        <taxon>Ectocarpus</taxon>
    </lineage>
</organism>
<dbReference type="EMBL" id="FN649735">
    <property type="protein sequence ID" value="CBN74870.1"/>
    <property type="molecule type" value="Genomic_DNA"/>
</dbReference>
<protein>
    <submittedName>
        <fullName evidence="2">Uncharacterized protein</fullName>
    </submittedName>
</protein>
<evidence type="ECO:0000313" key="3">
    <source>
        <dbReference type="Proteomes" id="UP000002630"/>
    </source>
</evidence>
<accession>D8LPX8</accession>
<feature type="region of interest" description="Disordered" evidence="1">
    <location>
        <begin position="31"/>
        <end position="51"/>
    </location>
</feature>
<evidence type="ECO:0000313" key="2">
    <source>
        <dbReference type="EMBL" id="CBN74870.1"/>
    </source>
</evidence>
<keyword evidence="3" id="KW-1185">Reference proteome</keyword>
<name>D8LPX8_ECTSI</name>
<dbReference type="AlphaFoldDB" id="D8LPX8"/>
<dbReference type="InParanoid" id="D8LPX8"/>
<sequence length="130" mass="15127">MKNRVMHLEAALVRSELDLCRARTELEANRREAEALSQAKDAATDRRDRHPVVPGDIPALYHALEGSVVLLQIASEKMLRLEHTIAKHREAMPRYLYRELQDCVTQDAMLLSPLPRRRQQHGHHHLHHQR</sequence>
<proteinExistence type="predicted"/>
<dbReference type="EMBL" id="FN648774">
    <property type="protein sequence ID" value="CBN74870.1"/>
    <property type="molecule type" value="Genomic_DNA"/>
</dbReference>
<gene>
    <name evidence="2" type="ORF">Esi_0056_0040</name>
</gene>
<dbReference type="OrthoDB" id="10592024at2759"/>
<dbReference type="Proteomes" id="UP000002630">
    <property type="component" value="Linkage Group LG10"/>
</dbReference>
<reference evidence="2 3" key="1">
    <citation type="journal article" date="2010" name="Nature">
        <title>The Ectocarpus genome and the independent evolution of multicellularity in brown algae.</title>
        <authorList>
            <person name="Cock J.M."/>
            <person name="Sterck L."/>
            <person name="Rouze P."/>
            <person name="Scornet D."/>
            <person name="Allen A.E."/>
            <person name="Amoutzias G."/>
            <person name="Anthouard V."/>
            <person name="Artiguenave F."/>
            <person name="Aury J.M."/>
            <person name="Badger J.H."/>
            <person name="Beszteri B."/>
            <person name="Billiau K."/>
            <person name="Bonnet E."/>
            <person name="Bothwell J.H."/>
            <person name="Bowler C."/>
            <person name="Boyen C."/>
            <person name="Brownlee C."/>
            <person name="Carrano C.J."/>
            <person name="Charrier B."/>
            <person name="Cho G.Y."/>
            <person name="Coelho S.M."/>
            <person name="Collen J."/>
            <person name="Corre E."/>
            <person name="Da Silva C."/>
            <person name="Delage L."/>
            <person name="Delaroque N."/>
            <person name="Dittami S.M."/>
            <person name="Doulbeau S."/>
            <person name="Elias M."/>
            <person name="Farnham G."/>
            <person name="Gachon C.M."/>
            <person name="Gschloessl B."/>
            <person name="Heesch S."/>
            <person name="Jabbari K."/>
            <person name="Jubin C."/>
            <person name="Kawai H."/>
            <person name="Kimura K."/>
            <person name="Kloareg B."/>
            <person name="Kupper F.C."/>
            <person name="Lang D."/>
            <person name="Le Bail A."/>
            <person name="Leblanc C."/>
            <person name="Lerouge P."/>
            <person name="Lohr M."/>
            <person name="Lopez P.J."/>
            <person name="Martens C."/>
            <person name="Maumus F."/>
            <person name="Michel G."/>
            <person name="Miranda-Saavedra D."/>
            <person name="Morales J."/>
            <person name="Moreau H."/>
            <person name="Motomura T."/>
            <person name="Nagasato C."/>
            <person name="Napoli C.A."/>
            <person name="Nelson D.R."/>
            <person name="Nyvall-Collen P."/>
            <person name="Peters A.F."/>
            <person name="Pommier C."/>
            <person name="Potin P."/>
            <person name="Poulain J."/>
            <person name="Quesneville H."/>
            <person name="Read B."/>
            <person name="Rensing S.A."/>
            <person name="Ritter A."/>
            <person name="Rousvoal S."/>
            <person name="Samanta M."/>
            <person name="Samson G."/>
            <person name="Schroeder D.C."/>
            <person name="Segurens B."/>
            <person name="Strittmatter M."/>
            <person name="Tonon T."/>
            <person name="Tregear J.W."/>
            <person name="Valentin K."/>
            <person name="von Dassow P."/>
            <person name="Yamagishi T."/>
            <person name="Van de Peer Y."/>
            <person name="Wincker P."/>
        </authorList>
    </citation>
    <scope>NUCLEOTIDE SEQUENCE [LARGE SCALE GENOMIC DNA]</scope>
    <source>
        <strain evidence="3">Ec32 / CCAP1310/4</strain>
    </source>
</reference>